<comment type="caution">
    <text evidence="1">The sequence shown here is derived from an EMBL/GenBank/DDBJ whole genome shotgun (WGS) entry which is preliminary data.</text>
</comment>
<gene>
    <name evidence="1" type="ORF">Slati_2960300</name>
</gene>
<accession>A0AAW2VEM7</accession>
<dbReference type="AlphaFoldDB" id="A0AAW2VEM7"/>
<sequence length="143" mass="16575">MRQRWWLELTKDCDLTINDHPRKANRVADALIRKASWTLAIMLAREIEPLELEVLESTEVILATLTTRTPIHERIKTPHDSDAELGIIKDKVKWGLALEFQVRDDGTLCLKGRLCVPNCRDLRRDILMEAHNSKRTSITKRSH</sequence>
<evidence type="ECO:0000313" key="1">
    <source>
        <dbReference type="EMBL" id="KAL0427855.1"/>
    </source>
</evidence>
<proteinExistence type="predicted"/>
<name>A0AAW2VEM7_9LAMI</name>
<reference evidence="1" key="2">
    <citation type="journal article" date="2024" name="Plant">
        <title>Genomic evolution and insights into agronomic trait innovations of Sesamum species.</title>
        <authorList>
            <person name="Miao H."/>
            <person name="Wang L."/>
            <person name="Qu L."/>
            <person name="Liu H."/>
            <person name="Sun Y."/>
            <person name="Le M."/>
            <person name="Wang Q."/>
            <person name="Wei S."/>
            <person name="Zheng Y."/>
            <person name="Lin W."/>
            <person name="Duan Y."/>
            <person name="Cao H."/>
            <person name="Xiong S."/>
            <person name="Wang X."/>
            <person name="Wei L."/>
            <person name="Li C."/>
            <person name="Ma Q."/>
            <person name="Ju M."/>
            <person name="Zhao R."/>
            <person name="Li G."/>
            <person name="Mu C."/>
            <person name="Tian Q."/>
            <person name="Mei H."/>
            <person name="Zhang T."/>
            <person name="Gao T."/>
            <person name="Zhang H."/>
        </authorList>
    </citation>
    <scope>NUCLEOTIDE SEQUENCE</scope>
    <source>
        <strain evidence="1">KEN1</strain>
    </source>
</reference>
<dbReference type="EMBL" id="JACGWN010000010">
    <property type="protein sequence ID" value="KAL0427855.1"/>
    <property type="molecule type" value="Genomic_DNA"/>
</dbReference>
<protein>
    <submittedName>
        <fullName evidence="1">Uncharacterized protein</fullName>
    </submittedName>
</protein>
<reference evidence="1" key="1">
    <citation type="submission" date="2020-06" db="EMBL/GenBank/DDBJ databases">
        <authorList>
            <person name="Li T."/>
            <person name="Hu X."/>
            <person name="Zhang T."/>
            <person name="Song X."/>
            <person name="Zhang H."/>
            <person name="Dai N."/>
            <person name="Sheng W."/>
            <person name="Hou X."/>
            <person name="Wei L."/>
        </authorList>
    </citation>
    <scope>NUCLEOTIDE SEQUENCE</scope>
    <source>
        <strain evidence="1">KEN1</strain>
        <tissue evidence="1">Leaf</tissue>
    </source>
</reference>
<organism evidence="1">
    <name type="scientific">Sesamum latifolium</name>
    <dbReference type="NCBI Taxonomy" id="2727402"/>
    <lineage>
        <taxon>Eukaryota</taxon>
        <taxon>Viridiplantae</taxon>
        <taxon>Streptophyta</taxon>
        <taxon>Embryophyta</taxon>
        <taxon>Tracheophyta</taxon>
        <taxon>Spermatophyta</taxon>
        <taxon>Magnoliopsida</taxon>
        <taxon>eudicotyledons</taxon>
        <taxon>Gunneridae</taxon>
        <taxon>Pentapetalae</taxon>
        <taxon>asterids</taxon>
        <taxon>lamiids</taxon>
        <taxon>Lamiales</taxon>
        <taxon>Pedaliaceae</taxon>
        <taxon>Sesamum</taxon>
    </lineage>
</organism>